<dbReference type="InterPro" id="IPR050650">
    <property type="entry name" value="Type-II_Cytokine-TF_Rcpt"/>
</dbReference>
<evidence type="ECO:0000256" key="2">
    <source>
        <dbReference type="ARBA" id="ARBA00005399"/>
    </source>
</evidence>
<evidence type="ECO:0000256" key="6">
    <source>
        <dbReference type="ARBA" id="ARBA00022729"/>
    </source>
</evidence>
<dbReference type="Gene3D" id="2.60.40.10">
    <property type="entry name" value="Immunoglobulins"/>
    <property type="match status" value="2"/>
</dbReference>
<feature type="domain" description="Fibronectin type-III" evidence="17">
    <location>
        <begin position="5"/>
        <end position="106"/>
    </location>
</feature>
<evidence type="ECO:0000256" key="3">
    <source>
        <dbReference type="ARBA" id="ARBA00022475"/>
    </source>
</evidence>
<proteinExistence type="inferred from homology"/>
<keyword evidence="8" id="KW-0832">Ubl conjugation</keyword>
<evidence type="ECO:0000256" key="15">
    <source>
        <dbReference type="ARBA" id="ARBA00071143"/>
    </source>
</evidence>
<evidence type="ECO:0000256" key="7">
    <source>
        <dbReference type="ARBA" id="ARBA00022737"/>
    </source>
</evidence>
<evidence type="ECO:0000256" key="9">
    <source>
        <dbReference type="ARBA" id="ARBA00022989"/>
    </source>
</evidence>
<dbReference type="AlphaFoldDB" id="S7N800"/>
<dbReference type="GO" id="GO:0004896">
    <property type="term" value="F:cytokine receptor activity"/>
    <property type="evidence" value="ECO:0007669"/>
    <property type="project" value="UniProtKB-ARBA"/>
</dbReference>
<comment type="subcellular location">
    <subcellularLocation>
        <location evidence="1">Cell membrane</location>
        <topology evidence="1">Single-pass type I membrane protein</topology>
    </subcellularLocation>
</comment>
<dbReference type="KEGG" id="myb:102248850"/>
<dbReference type="FunFam" id="2.60.40.10:FF:000348">
    <property type="entry name" value="Interleukin 20 receptor subunit alpha"/>
    <property type="match status" value="1"/>
</dbReference>
<dbReference type="InterPro" id="IPR003961">
    <property type="entry name" value="FN3_dom"/>
</dbReference>
<keyword evidence="5" id="KW-0812">Transmembrane</keyword>
<evidence type="ECO:0000256" key="5">
    <source>
        <dbReference type="ARBA" id="ARBA00022692"/>
    </source>
</evidence>
<evidence type="ECO:0000256" key="11">
    <source>
        <dbReference type="ARBA" id="ARBA00023157"/>
    </source>
</evidence>
<keyword evidence="6" id="KW-0732">Signal</keyword>
<keyword evidence="3" id="KW-1003">Cell membrane</keyword>
<dbReference type="GO" id="GO:0005886">
    <property type="term" value="C:plasma membrane"/>
    <property type="evidence" value="ECO:0007669"/>
    <property type="project" value="UniProtKB-SubCell"/>
</dbReference>
<evidence type="ECO:0000313" key="19">
    <source>
        <dbReference type="Proteomes" id="UP000052978"/>
    </source>
</evidence>
<dbReference type="SUPFAM" id="SSF49265">
    <property type="entry name" value="Fibronectin type III"/>
    <property type="match status" value="2"/>
</dbReference>
<evidence type="ECO:0000256" key="13">
    <source>
        <dbReference type="ARBA" id="ARBA00023180"/>
    </source>
</evidence>
<keyword evidence="19" id="KW-1185">Reference proteome</keyword>
<gene>
    <name evidence="18" type="ORF">D623_10029715</name>
</gene>
<comment type="similarity">
    <text evidence="2">Belongs to the type II cytokine receptor family.</text>
</comment>
<dbReference type="Proteomes" id="UP000052978">
    <property type="component" value="Unassembled WGS sequence"/>
</dbReference>
<evidence type="ECO:0000256" key="10">
    <source>
        <dbReference type="ARBA" id="ARBA00023136"/>
    </source>
</evidence>
<dbReference type="FunFam" id="2.60.40.10:FF:001465">
    <property type="entry name" value="Interleukin-22 receptor subunit alpha-1"/>
    <property type="match status" value="1"/>
</dbReference>
<comment type="function">
    <text evidence="14">Component of the receptor for IL20, IL22 and IL24. Component of IL22 receptor formed by IL22RA1 and IL10RB enabling IL22 signaling via JAK/STAT pathways. IL22 also induces activation of MAPK1/MAPK3 and Akt kinases pathways. Component of one of the receptor for IL20 and IL24 formed by IL22RA1 and IL20RB also signaling through STATs activation. Mediates IL24 antiangiogenic activity as well as IL24 inhibitory effect on endothelial cell tube formation and differentiation.</text>
</comment>
<evidence type="ECO:0000256" key="14">
    <source>
        <dbReference type="ARBA" id="ARBA00055421"/>
    </source>
</evidence>
<dbReference type="OrthoDB" id="9908819at2759"/>
<keyword evidence="11" id="KW-1015">Disulfide bond</keyword>
<keyword evidence="12 18" id="KW-0675">Receptor</keyword>
<feature type="region of interest" description="Disordered" evidence="16">
    <location>
        <begin position="444"/>
        <end position="463"/>
    </location>
</feature>
<dbReference type="Pfam" id="PF01108">
    <property type="entry name" value="Tissue_fac"/>
    <property type="match status" value="1"/>
</dbReference>
<dbReference type="PANTHER" id="PTHR20859:SF53">
    <property type="entry name" value="INTERLEUKIN-22 RECEPTOR SUBUNIT ALPHA-1"/>
    <property type="match status" value="1"/>
</dbReference>
<keyword evidence="10" id="KW-0472">Membrane</keyword>
<evidence type="ECO:0000259" key="17">
    <source>
        <dbReference type="Pfam" id="PF01108"/>
    </source>
</evidence>
<name>S7N800_MYOBR</name>
<dbReference type="EMBL" id="KE163683">
    <property type="protein sequence ID" value="EPQ13304.1"/>
    <property type="molecule type" value="Genomic_DNA"/>
</dbReference>
<evidence type="ECO:0000256" key="12">
    <source>
        <dbReference type="ARBA" id="ARBA00023170"/>
    </source>
</evidence>
<feature type="region of interest" description="Disordered" evidence="16">
    <location>
        <begin position="333"/>
        <end position="433"/>
    </location>
</feature>
<keyword evidence="13" id="KW-0325">Glycoprotein</keyword>
<keyword evidence="7" id="KW-0677">Repeat</keyword>
<sequence>MRTLLTILAAGSLAARIAKDTSDLLQRVTFQSSNFENILTWDSGLESAPDTVYSVEYKTYGEVGWLAKKGCQRITRKFCNLTTETGSLEKLYYARVTATSAGGRSATKMTDRFSPRQHTTIKPPDVTCIPTVRSIQMIVHPTSTPVQAEDGHRRTLEDIFSDLLYRLDLHINQTYQMHLQGKQREYEFIGLTPDTEFLGTITIVVPIYSKESAPYTCRVRTLPDRTWTYSFSGAFLFSMGFLVAGLCYLSYRYVTKPPQPPHSLDVQRVLTFQPLRFIQEHVLIPVLDLSGPSSLAQPVQYSQVMVSAPKEPPGAPPLHSRSEITYLGQPDLSILQPPRAAPPQAGSPPSYAPQAAPEVGPPAYTPQVTPEAKAPSYTPQAVSSYAPQAAPDSWPPSYGVCMGGSGKDSPPGTPSSPRPLRTEGQLRKEPPAADLSLQVLASRATEEPQEAKPFPQSLCIDPDRAPDMTVLHKGEPGTPGYLKGQLPLLSSVQIEGHPGSLPLHTPSLPCCPMDQGSRPGGLLESLVCPKDDGPGSEPEATSAAPGASALEQPAELDSLFRGLALTVQWEP</sequence>
<evidence type="ECO:0000256" key="4">
    <source>
        <dbReference type="ARBA" id="ARBA00022553"/>
    </source>
</evidence>
<dbReference type="InterPro" id="IPR013783">
    <property type="entry name" value="Ig-like_fold"/>
</dbReference>
<feature type="compositionally biased region" description="Polar residues" evidence="16">
    <location>
        <begin position="377"/>
        <end position="386"/>
    </location>
</feature>
<dbReference type="InterPro" id="IPR036116">
    <property type="entry name" value="FN3_sf"/>
</dbReference>
<dbReference type="eggNOG" id="ENOG502S4IS">
    <property type="taxonomic scope" value="Eukaryota"/>
</dbReference>
<feature type="region of interest" description="Disordered" evidence="16">
    <location>
        <begin position="528"/>
        <end position="553"/>
    </location>
</feature>
<keyword evidence="4" id="KW-0597">Phosphoprotein</keyword>
<evidence type="ECO:0000256" key="1">
    <source>
        <dbReference type="ARBA" id="ARBA00004251"/>
    </source>
</evidence>
<reference evidence="18 19" key="1">
    <citation type="journal article" date="2013" name="Nat. Commun.">
        <title>Genome analysis reveals insights into physiology and longevity of the Brandt's bat Myotis brandtii.</title>
        <authorList>
            <person name="Seim I."/>
            <person name="Fang X."/>
            <person name="Xiong Z."/>
            <person name="Lobanov A.V."/>
            <person name="Huang Z."/>
            <person name="Ma S."/>
            <person name="Feng Y."/>
            <person name="Turanov A.A."/>
            <person name="Zhu Y."/>
            <person name="Lenz T.L."/>
            <person name="Gerashchenko M.V."/>
            <person name="Fan D."/>
            <person name="Hee Yim S."/>
            <person name="Yao X."/>
            <person name="Jordan D."/>
            <person name="Xiong Y."/>
            <person name="Ma Y."/>
            <person name="Lyapunov A.N."/>
            <person name="Chen G."/>
            <person name="Kulakova O.I."/>
            <person name="Sun Y."/>
            <person name="Lee S.G."/>
            <person name="Bronson R.T."/>
            <person name="Moskalev A.A."/>
            <person name="Sunyaev S.R."/>
            <person name="Zhang G."/>
            <person name="Krogh A."/>
            <person name="Wang J."/>
            <person name="Gladyshev V.N."/>
        </authorList>
    </citation>
    <scope>NUCLEOTIDE SEQUENCE [LARGE SCALE GENOMIC DNA]</scope>
</reference>
<organism evidence="18 19">
    <name type="scientific">Myotis brandtii</name>
    <name type="common">Brandt's bat</name>
    <dbReference type="NCBI Taxonomy" id="109478"/>
    <lineage>
        <taxon>Eukaryota</taxon>
        <taxon>Metazoa</taxon>
        <taxon>Chordata</taxon>
        <taxon>Craniata</taxon>
        <taxon>Vertebrata</taxon>
        <taxon>Euteleostomi</taxon>
        <taxon>Mammalia</taxon>
        <taxon>Eutheria</taxon>
        <taxon>Laurasiatheria</taxon>
        <taxon>Chiroptera</taxon>
        <taxon>Yangochiroptera</taxon>
        <taxon>Vespertilionidae</taxon>
        <taxon>Myotis</taxon>
    </lineage>
</organism>
<evidence type="ECO:0000256" key="16">
    <source>
        <dbReference type="SAM" id="MobiDB-lite"/>
    </source>
</evidence>
<accession>S7N800</accession>
<feature type="compositionally biased region" description="Basic and acidic residues" evidence="16">
    <location>
        <begin position="420"/>
        <end position="431"/>
    </location>
</feature>
<dbReference type="PANTHER" id="PTHR20859">
    <property type="entry name" value="INTERFERON/INTERLEUKIN RECEPTOR"/>
    <property type="match status" value="1"/>
</dbReference>
<protein>
    <recommendedName>
        <fullName evidence="15">Interleukin-22 receptor subunit alpha-1</fullName>
    </recommendedName>
</protein>
<evidence type="ECO:0000256" key="8">
    <source>
        <dbReference type="ARBA" id="ARBA00022843"/>
    </source>
</evidence>
<keyword evidence="9" id="KW-1133">Transmembrane helix</keyword>
<evidence type="ECO:0000313" key="18">
    <source>
        <dbReference type="EMBL" id="EPQ13304.1"/>
    </source>
</evidence>